<dbReference type="InterPro" id="IPR001680">
    <property type="entry name" value="WD40_rpt"/>
</dbReference>
<dbReference type="AlphaFoldDB" id="A0A5K4F6C1"/>
<dbReference type="STRING" id="6183.A0A5K4F6C1"/>
<keyword evidence="3" id="KW-0966">Cell projection</keyword>
<dbReference type="GO" id="GO:0060271">
    <property type="term" value="P:cilium assembly"/>
    <property type="evidence" value="ECO:0007669"/>
    <property type="project" value="TreeGrafter"/>
</dbReference>
<evidence type="ECO:0000259" key="5">
    <source>
        <dbReference type="Pfam" id="PF23335"/>
    </source>
</evidence>
<keyword evidence="7" id="KW-1185">Reference proteome</keyword>
<feature type="repeat" description="WD" evidence="4">
    <location>
        <begin position="105"/>
        <end position="137"/>
    </location>
</feature>
<dbReference type="GO" id="GO:0005929">
    <property type="term" value="C:cilium"/>
    <property type="evidence" value="ECO:0007669"/>
    <property type="project" value="UniProtKB-SubCell"/>
</dbReference>
<dbReference type="Pfam" id="PF23335">
    <property type="entry name" value="Beta-prop_IFT80_2nd"/>
    <property type="match status" value="1"/>
</dbReference>
<dbReference type="PANTHER" id="PTHR24098">
    <property type="entry name" value="OUTER SEGMENT 5"/>
    <property type="match status" value="1"/>
</dbReference>
<dbReference type="Proteomes" id="UP000008854">
    <property type="component" value="Unassembled WGS sequence"/>
</dbReference>
<dbReference type="Pfam" id="PF00400">
    <property type="entry name" value="WD40"/>
    <property type="match status" value="4"/>
</dbReference>
<dbReference type="InterPro" id="IPR015943">
    <property type="entry name" value="WD40/YVTN_repeat-like_dom_sf"/>
</dbReference>
<dbReference type="InterPro" id="IPR056157">
    <property type="entry name" value="TPR_IFT80_172_dom"/>
</dbReference>
<dbReference type="PROSITE" id="PS50294">
    <property type="entry name" value="WD_REPEATS_REGION"/>
    <property type="match status" value="1"/>
</dbReference>
<dbReference type="PANTHER" id="PTHR24098:SF0">
    <property type="entry name" value="OUTER SEGMENT 5"/>
    <property type="match status" value="1"/>
</dbReference>
<sequence>MKIKVVTNDFIIHNDLASSVDWVSCDEIISIADDRAVKSWNLISDQVSDLFSLPQNVFPTCIDRLPRQRTKHSTKTSRESEIFLLGATDGKCYIISKEKRIERTSDAHQGAVLSAKWDFDGTSFATSGEDGQIKIWSRSGMLRSTLCQHSYPIYSISWGANSNMMLFSLDRQLVTQSLQANVKPFSWRAHDGVILQVDWNVINNQLISASEDCKYKVWDSYGRLLYSSAPFEYPVTSISWSPDGQLFAVGSYATVVLCDKLGWIHALEETQTGSILSIKWSPDGNQIACAGGNGRIINGYVIERCLEWNGFEALLADERTVVLQNLRDESVERLEFRDRVSKASFSFNYFIVVTSTQCYVYNIKNFNTPTIVELKESSVTHISQCQKYFALADGSSVYVYNYDVRLICSLKHANIHAEQICADSITMSNDVIGIKDQLDKKIIHLFDPSSGKTLGDGKPITHSNEIMKISLNQMGNSFDRRLALLDSNKDLYLMSIRILGNQRKMIKLATMVSSFLWAETSNILAAITNDKLVIWFYPDIALTNSDIINLTQEEHNIIDDYGKQLELINFYRDRIMIKRADGSTVYCPISIYPDKLHQLISQNKWNEALKLCWTVKERILWACLAGLATNAKMLDVAEIAFAEIEEVDKVEYIRYIKSLPTTEMRNAEILLLSGEYQEAEAILLQNHLYFRAIMLNLHAFKWNRALELANKYNLAVDIVLSMRHDYLKQLNRVEELHSFNTQPKQSTLDASELKERIEEEYLNEKKQLQELSTT</sequence>
<evidence type="ECO:0000313" key="8">
    <source>
        <dbReference type="WBParaSite" id="Smp_324630.1"/>
    </source>
</evidence>
<feature type="domain" description="IFT80/172/WDR35 TPR" evidence="6">
    <location>
        <begin position="620"/>
        <end position="765"/>
    </location>
</feature>
<dbReference type="WBParaSite" id="Smp_324630.1">
    <property type="protein sequence ID" value="Smp_324630.1"/>
    <property type="gene ID" value="Smp_324630"/>
</dbReference>
<organism evidence="7 8">
    <name type="scientific">Schistosoma mansoni</name>
    <name type="common">Blood fluke</name>
    <dbReference type="NCBI Taxonomy" id="6183"/>
    <lineage>
        <taxon>Eukaryota</taxon>
        <taxon>Metazoa</taxon>
        <taxon>Spiralia</taxon>
        <taxon>Lophotrochozoa</taxon>
        <taxon>Platyhelminthes</taxon>
        <taxon>Trematoda</taxon>
        <taxon>Digenea</taxon>
        <taxon>Strigeidida</taxon>
        <taxon>Schistosomatoidea</taxon>
        <taxon>Schistosomatidae</taxon>
        <taxon>Schistosoma</taxon>
    </lineage>
</organism>
<evidence type="ECO:0000256" key="3">
    <source>
        <dbReference type="ARBA" id="ARBA00023273"/>
    </source>
</evidence>
<evidence type="ECO:0000256" key="1">
    <source>
        <dbReference type="ARBA" id="ARBA00004138"/>
    </source>
</evidence>
<name>A0A5K4F6C1_SCHMA</name>
<dbReference type="FunFam" id="1.25.40.470:FF:000007">
    <property type="entry name" value="Intraflagellar transport 80 homolog (Chlamydomonas)"/>
    <property type="match status" value="1"/>
</dbReference>
<dbReference type="GO" id="GO:0030992">
    <property type="term" value="C:intraciliary transport particle B"/>
    <property type="evidence" value="ECO:0007669"/>
    <property type="project" value="TreeGrafter"/>
</dbReference>
<keyword evidence="2" id="KW-0969">Cilium</keyword>
<evidence type="ECO:0000256" key="4">
    <source>
        <dbReference type="PROSITE-ProRule" id="PRU00221"/>
    </source>
</evidence>
<proteinExistence type="predicted"/>
<keyword evidence="4" id="KW-0853">WD repeat</keyword>
<comment type="subcellular location">
    <subcellularLocation>
        <location evidence="1">Cell projection</location>
        <location evidence="1">Cilium</location>
    </subcellularLocation>
</comment>
<reference evidence="7" key="1">
    <citation type="journal article" date="2012" name="PLoS Negl. Trop. Dis.">
        <title>A systematically improved high quality genome and transcriptome of the human blood fluke Schistosoma mansoni.</title>
        <authorList>
            <person name="Protasio A.V."/>
            <person name="Tsai I.J."/>
            <person name="Babbage A."/>
            <person name="Nichol S."/>
            <person name="Hunt M."/>
            <person name="Aslett M.A."/>
            <person name="De Silva N."/>
            <person name="Velarde G.S."/>
            <person name="Anderson T.J."/>
            <person name="Clark R.C."/>
            <person name="Davidson C."/>
            <person name="Dillon G.P."/>
            <person name="Holroyd N.E."/>
            <person name="LoVerde P.T."/>
            <person name="Lloyd C."/>
            <person name="McQuillan J."/>
            <person name="Oliveira G."/>
            <person name="Otto T.D."/>
            <person name="Parker-Manuel S.J."/>
            <person name="Quail M.A."/>
            <person name="Wilson R.A."/>
            <person name="Zerlotini A."/>
            <person name="Dunne D.W."/>
            <person name="Berriman M."/>
        </authorList>
    </citation>
    <scope>NUCLEOTIDE SEQUENCE [LARGE SCALE GENOMIC DNA]</scope>
    <source>
        <strain evidence="7">Puerto Rican</strain>
    </source>
</reference>
<evidence type="ECO:0000259" key="6">
    <source>
        <dbReference type="Pfam" id="PF23387"/>
    </source>
</evidence>
<dbReference type="PROSITE" id="PS50082">
    <property type="entry name" value="WD_REPEATS_2"/>
    <property type="match status" value="2"/>
</dbReference>
<dbReference type="SUPFAM" id="SSF50978">
    <property type="entry name" value="WD40 repeat-like"/>
    <property type="match status" value="2"/>
</dbReference>
<dbReference type="InParanoid" id="A0A5K4F6C1"/>
<dbReference type="InterPro" id="IPR036322">
    <property type="entry name" value="WD40_repeat_dom_sf"/>
</dbReference>
<reference evidence="8" key="2">
    <citation type="submission" date="2019-11" db="UniProtKB">
        <authorList>
            <consortium name="WormBaseParasite"/>
        </authorList>
    </citation>
    <scope>IDENTIFICATION</scope>
    <source>
        <strain evidence="8">Puerto Rican</strain>
    </source>
</reference>
<dbReference type="SMART" id="SM00320">
    <property type="entry name" value="WD40"/>
    <property type="match status" value="5"/>
</dbReference>
<protein>
    <submittedName>
        <fullName evidence="8">Intraflagellar transport protein 80 homolog</fullName>
    </submittedName>
</protein>
<dbReference type="InterPro" id="IPR056456">
    <property type="entry name" value="Beta-prop_IFT80_2nd"/>
</dbReference>
<feature type="repeat" description="WD" evidence="4">
    <location>
        <begin position="187"/>
        <end position="219"/>
    </location>
</feature>
<evidence type="ECO:0000256" key="2">
    <source>
        <dbReference type="ARBA" id="ARBA00023069"/>
    </source>
</evidence>
<dbReference type="Pfam" id="PF23387">
    <property type="entry name" value="TPR_IFT80_172"/>
    <property type="match status" value="1"/>
</dbReference>
<feature type="domain" description="IFT80 second beta-propeller" evidence="5">
    <location>
        <begin position="303"/>
        <end position="592"/>
    </location>
</feature>
<accession>A0A5K4F6C1</accession>
<evidence type="ECO:0000313" key="7">
    <source>
        <dbReference type="Proteomes" id="UP000008854"/>
    </source>
</evidence>
<dbReference type="FunCoup" id="A0A5K4F6C1">
    <property type="interactions" value="210"/>
</dbReference>
<dbReference type="Gene3D" id="2.130.10.10">
    <property type="entry name" value="YVTN repeat-like/Quinoprotein amine dehydrogenase"/>
    <property type="match status" value="3"/>
</dbReference>